<dbReference type="CDD" id="cd16936">
    <property type="entry name" value="HATPase_RsbW-like"/>
    <property type="match status" value="1"/>
</dbReference>
<dbReference type="EMBL" id="CP001700">
    <property type="protein sequence ID" value="ACU70424.1"/>
    <property type="molecule type" value="Genomic_DNA"/>
</dbReference>
<dbReference type="PANTHER" id="PTHR35526">
    <property type="entry name" value="ANTI-SIGMA-F FACTOR RSBW-RELATED"/>
    <property type="match status" value="1"/>
</dbReference>
<keyword evidence="1 3" id="KW-0723">Serine/threonine-protein kinase</keyword>
<dbReference type="InParanoid" id="C7QA26"/>
<organism evidence="3 4">
    <name type="scientific">Catenulispora acidiphila (strain DSM 44928 / JCM 14897 / NBRC 102108 / NRRL B-24433 / ID139908)</name>
    <dbReference type="NCBI Taxonomy" id="479433"/>
    <lineage>
        <taxon>Bacteria</taxon>
        <taxon>Bacillati</taxon>
        <taxon>Actinomycetota</taxon>
        <taxon>Actinomycetes</taxon>
        <taxon>Catenulisporales</taxon>
        <taxon>Catenulisporaceae</taxon>
        <taxon>Catenulispora</taxon>
    </lineage>
</organism>
<keyword evidence="1 3" id="KW-0418">Kinase</keyword>
<sequence length="192" mass="20488">MVASGYAYSLLHADLPVCIGYQAVGRSVSTRHCVLPARAESVSAARRFVRDVAEDWRGQSDRFGTLLENLGIVVSELVTNALVHAYEAVMPGRVCEESDLISLCLVHEPCDTGAGEAGVERVLFAVADPSAASPVAPTPARAADGLWGLDESGRGMYLVEALADDWGWRRFRAPGAAEPSGKVVWALFELAC</sequence>
<dbReference type="GO" id="GO:0004674">
    <property type="term" value="F:protein serine/threonine kinase activity"/>
    <property type="evidence" value="ECO:0007669"/>
    <property type="project" value="UniProtKB-KW"/>
</dbReference>
<evidence type="ECO:0000313" key="3">
    <source>
        <dbReference type="EMBL" id="ACU70424.1"/>
    </source>
</evidence>
<keyword evidence="4" id="KW-1185">Reference proteome</keyword>
<dbReference type="eggNOG" id="COG2172">
    <property type="taxonomic scope" value="Bacteria"/>
</dbReference>
<dbReference type="HOGENOM" id="CLU_090336_4_1_11"/>
<dbReference type="PANTHER" id="PTHR35526:SF3">
    <property type="entry name" value="ANTI-SIGMA-F FACTOR RSBW"/>
    <property type="match status" value="1"/>
</dbReference>
<proteinExistence type="predicted"/>
<evidence type="ECO:0000313" key="4">
    <source>
        <dbReference type="Proteomes" id="UP000000851"/>
    </source>
</evidence>
<dbReference type="AlphaFoldDB" id="C7QA26"/>
<dbReference type="Proteomes" id="UP000000851">
    <property type="component" value="Chromosome"/>
</dbReference>
<keyword evidence="1 3" id="KW-0808">Transferase</keyword>
<reference evidence="3 4" key="1">
    <citation type="journal article" date="2009" name="Stand. Genomic Sci.">
        <title>Complete genome sequence of Catenulispora acidiphila type strain (ID 139908).</title>
        <authorList>
            <person name="Copeland A."/>
            <person name="Lapidus A."/>
            <person name="Glavina Del Rio T."/>
            <person name="Nolan M."/>
            <person name="Lucas S."/>
            <person name="Chen F."/>
            <person name="Tice H."/>
            <person name="Cheng J.F."/>
            <person name="Bruce D."/>
            <person name="Goodwin L."/>
            <person name="Pitluck S."/>
            <person name="Mikhailova N."/>
            <person name="Pati A."/>
            <person name="Ivanova N."/>
            <person name="Mavromatis K."/>
            <person name="Chen A."/>
            <person name="Palaniappan K."/>
            <person name="Chain P."/>
            <person name="Land M."/>
            <person name="Hauser L."/>
            <person name="Chang Y.J."/>
            <person name="Jeffries C.D."/>
            <person name="Chertkov O."/>
            <person name="Brettin T."/>
            <person name="Detter J.C."/>
            <person name="Han C."/>
            <person name="Ali Z."/>
            <person name="Tindall B.J."/>
            <person name="Goker M."/>
            <person name="Bristow J."/>
            <person name="Eisen J.A."/>
            <person name="Markowitz V."/>
            <person name="Hugenholtz P."/>
            <person name="Kyrpides N.C."/>
            <person name="Klenk H.P."/>
        </authorList>
    </citation>
    <scope>NUCLEOTIDE SEQUENCE [LARGE SCALE GENOMIC DNA]</scope>
    <source>
        <strain evidence="4">DSM 44928 / JCM 14897 / NBRC 102108 / NRRL B-24433 / ID139908</strain>
    </source>
</reference>
<name>C7QA26_CATAD</name>
<evidence type="ECO:0000256" key="1">
    <source>
        <dbReference type="ARBA" id="ARBA00022527"/>
    </source>
</evidence>
<evidence type="ECO:0000259" key="2">
    <source>
        <dbReference type="Pfam" id="PF13581"/>
    </source>
</evidence>
<dbReference type="InterPro" id="IPR050267">
    <property type="entry name" value="Anti-sigma-factor_SerPK"/>
</dbReference>
<feature type="domain" description="Histidine kinase/HSP90-like ATPase" evidence="2">
    <location>
        <begin position="35"/>
        <end position="172"/>
    </location>
</feature>
<accession>C7QA26</accession>
<dbReference type="RefSeq" id="WP_012785718.1">
    <property type="nucleotide sequence ID" value="NC_013131.1"/>
</dbReference>
<dbReference type="Pfam" id="PF13581">
    <property type="entry name" value="HATPase_c_2"/>
    <property type="match status" value="1"/>
</dbReference>
<dbReference type="Gene3D" id="3.30.565.10">
    <property type="entry name" value="Histidine kinase-like ATPase, C-terminal domain"/>
    <property type="match status" value="1"/>
</dbReference>
<dbReference type="InterPro" id="IPR036890">
    <property type="entry name" value="HATPase_C_sf"/>
</dbReference>
<dbReference type="STRING" id="479433.Caci_1503"/>
<protein>
    <submittedName>
        <fullName evidence="3">Putative anti-sigma regulatory factor, serine/threonine protein kinase</fullName>
    </submittedName>
</protein>
<dbReference type="KEGG" id="cai:Caci_1503"/>
<dbReference type="InterPro" id="IPR003594">
    <property type="entry name" value="HATPase_dom"/>
</dbReference>
<gene>
    <name evidence="3" type="ordered locus">Caci_1503</name>
</gene>